<feature type="coiled-coil region" evidence="1">
    <location>
        <begin position="161"/>
        <end position="209"/>
    </location>
</feature>
<reference evidence="3" key="1">
    <citation type="submission" date="2015-07" db="EMBL/GenBank/DDBJ databases">
        <title>Adaptation to a free-living lifestyle via gene acquisitions in the diplomonad Trepomonas sp. PC1.</title>
        <authorList>
            <person name="Xu F."/>
            <person name="Jerlstrom-Hultqvist J."/>
            <person name="Kolisko M."/>
            <person name="Simpson A.G.B."/>
            <person name="Roger A.J."/>
            <person name="Svard S.G."/>
            <person name="Andersson J.O."/>
        </authorList>
    </citation>
    <scope>NUCLEOTIDE SEQUENCE</scope>
    <source>
        <strain evidence="3">PC1</strain>
    </source>
</reference>
<name>A0A146K3B4_9EUKA</name>
<evidence type="ECO:0000313" key="3">
    <source>
        <dbReference type="EMBL" id="JAP90385.1"/>
    </source>
</evidence>
<keyword evidence="1" id="KW-0175">Coiled coil</keyword>
<feature type="region of interest" description="Disordered" evidence="2">
    <location>
        <begin position="372"/>
        <end position="424"/>
    </location>
</feature>
<sequence length="969" mass="114760">YFQDLDDAKNTDRERDIYIQTAREVIDQLVDTQLKAVLWKVIHFFAQNQMYTRNEFLELKTENQVLSESLKDSVTQIGLISKELQTKSQTEKQLEDKLYLLSKRNEQISDELSRMPSQYNTQYQHNKHLEGSIIDYSKETEETMQLLNRTKEEQQSFIQLEKVYQQQIQSLKLQNAKLNQEIQDNDEYVKRVKNEEQFLLSEINDANSRTKYLDKNYRTQIQAKDSKIEYLSQQLLHVQHQNQSLLKQLKQMEEEQESVQVKHQRQIEIQKGKQQLKQLLHVNSTKEIKVEPIKVEPIKVDKATQFELLETASLTKEVHKTAQKSQALPKLTKSQKAIKKKNPSAEKIEVSVPVNSPQQLFQQMVKEEEIANVKSEDEPQESREKPKDIQKQIQNQIQKPLENTIVQSVDKNNQQNTKPKGRAPLKALQTESQNKIIDQIIRNRQEAEIDEESSNIQIQNYSYQYKKHNKKEAVKVLIDQQTQTETTKRKVQIEDEESEGEAKYYKNFLQATAQQIPQFKSLSNFFQASAANLCKTMTTFAEMEPEDLCVKPDVQQCELITIRRANLQFTFLHSVDIEFYRMFDGLMQKYEKIPFQAISIITDEQSFYESCQQIRSLIKQRKQIYYETSQINYILEDFLLPVREMQIQPVTINFFQFSYLNTPVTLNPFVSVEAKCDQFIESYTKIILVAFDYQINYIESYYRATSFAQPNEIVAQQKFLQFIANVQNYKFCSAKVEMVHFIFCSQNSFDKWAICFLYKHMKQLTFEKFKVISKQLLAIADDEFEQVFQNDDEYLVQSNYPILVFQQVQQIRQRQVLAIMIYFDRIQVDKRIKKADFVEIVKNIQIGALLDENSFEELDYTIQDVFQHEQEIKLFQKNKNTVEQAESLLLVYQNYYIMLQQKLKMLQSNEKIVQAAGKLDNYLQKLLFAVGQKQQHLCYYWQQLVKYQMSYLIFLVLEIELDLKEELLK</sequence>
<evidence type="ECO:0000256" key="2">
    <source>
        <dbReference type="SAM" id="MobiDB-lite"/>
    </source>
</evidence>
<proteinExistence type="predicted"/>
<protein>
    <submittedName>
        <fullName evidence="3">Uncharacterized protein</fullName>
    </submittedName>
</protein>
<dbReference type="AlphaFoldDB" id="A0A146K3B4"/>
<organism evidence="3">
    <name type="scientific">Trepomonas sp. PC1</name>
    <dbReference type="NCBI Taxonomy" id="1076344"/>
    <lineage>
        <taxon>Eukaryota</taxon>
        <taxon>Metamonada</taxon>
        <taxon>Diplomonadida</taxon>
        <taxon>Hexamitidae</taxon>
        <taxon>Hexamitinae</taxon>
        <taxon>Trepomonas</taxon>
    </lineage>
</organism>
<feature type="compositionally biased region" description="Polar residues" evidence="2">
    <location>
        <begin position="404"/>
        <end position="418"/>
    </location>
</feature>
<accession>A0A146K3B4</accession>
<feature type="coiled-coil region" evidence="1">
    <location>
        <begin position="235"/>
        <end position="262"/>
    </location>
</feature>
<gene>
    <name evidence="3" type="ORF">TPC1_30120</name>
</gene>
<dbReference type="EMBL" id="GDID01006221">
    <property type="protein sequence ID" value="JAP90385.1"/>
    <property type="molecule type" value="Transcribed_RNA"/>
</dbReference>
<evidence type="ECO:0000256" key="1">
    <source>
        <dbReference type="SAM" id="Coils"/>
    </source>
</evidence>
<feature type="non-terminal residue" evidence="3">
    <location>
        <position position="1"/>
    </location>
</feature>
<feature type="region of interest" description="Disordered" evidence="2">
    <location>
        <begin position="325"/>
        <end position="350"/>
    </location>
</feature>
<feature type="compositionally biased region" description="Basic and acidic residues" evidence="2">
    <location>
        <begin position="372"/>
        <end position="390"/>
    </location>
</feature>